<reference evidence="1" key="3">
    <citation type="submission" date="2018-07" db="EMBL/GenBank/DDBJ databases">
        <title>WGS assembly of Glycine max.</title>
        <authorList>
            <person name="Schmutz J."/>
            <person name="Cannon S."/>
            <person name="Schlueter J."/>
            <person name="Ma J."/>
            <person name="Mitros T."/>
            <person name="Nelson W."/>
            <person name="Hyten D."/>
            <person name="Song Q."/>
            <person name="Thelen J."/>
            <person name="Cheng J."/>
            <person name="Xu D."/>
            <person name="Hellsten U."/>
            <person name="May G."/>
            <person name="Yu Y."/>
            <person name="Sakurai T."/>
            <person name="Umezawa T."/>
            <person name="Bhattacharyya M."/>
            <person name="Sandhu D."/>
            <person name="Valliyodan B."/>
            <person name="Lindquist E."/>
            <person name="Peto M."/>
            <person name="Grant D."/>
            <person name="Shu S."/>
            <person name="Goodstein D."/>
            <person name="Barry K."/>
            <person name="Futrell-Griggs M."/>
            <person name="Abernathy B."/>
            <person name="Du J."/>
            <person name="Tian Z."/>
            <person name="Zhu L."/>
            <person name="Gill N."/>
            <person name="Joshi T."/>
            <person name="Libault M."/>
            <person name="Sethuraman A."/>
            <person name="Zhang X."/>
            <person name="Shinozaki K."/>
            <person name="Nguyen H."/>
            <person name="Wing R."/>
            <person name="Cregan P."/>
            <person name="Specht J."/>
            <person name="Grimwood J."/>
            <person name="Rokhsar D."/>
            <person name="Stacey G."/>
            <person name="Shoemaker R."/>
            <person name="Jackson S."/>
        </authorList>
    </citation>
    <scope>NUCLEOTIDE SEQUENCE</scope>
    <source>
        <tissue evidence="1">Callus</tissue>
    </source>
</reference>
<organism evidence="1">
    <name type="scientific">Glycine max</name>
    <name type="common">Soybean</name>
    <name type="synonym">Glycine hispida</name>
    <dbReference type="NCBI Taxonomy" id="3847"/>
    <lineage>
        <taxon>Eukaryota</taxon>
        <taxon>Viridiplantae</taxon>
        <taxon>Streptophyta</taxon>
        <taxon>Embryophyta</taxon>
        <taxon>Tracheophyta</taxon>
        <taxon>Spermatophyta</taxon>
        <taxon>Magnoliopsida</taxon>
        <taxon>eudicotyledons</taxon>
        <taxon>Gunneridae</taxon>
        <taxon>Pentapetalae</taxon>
        <taxon>rosids</taxon>
        <taxon>fabids</taxon>
        <taxon>Fabales</taxon>
        <taxon>Fabaceae</taxon>
        <taxon>Papilionoideae</taxon>
        <taxon>50 kb inversion clade</taxon>
        <taxon>NPAAA clade</taxon>
        <taxon>indigoferoid/millettioid clade</taxon>
        <taxon>Phaseoleae</taxon>
        <taxon>Glycine</taxon>
        <taxon>Glycine subgen. Soja</taxon>
    </lineage>
</organism>
<gene>
    <name evidence="1" type="ORF">GLYMA_04G120900</name>
</gene>
<evidence type="ECO:0000313" key="2">
    <source>
        <dbReference type="EnsemblPlants" id="KRH62631"/>
    </source>
</evidence>
<dbReference type="AlphaFoldDB" id="A0A0R0K7I0"/>
<protein>
    <submittedName>
        <fullName evidence="1 2">Uncharacterized protein</fullName>
    </submittedName>
</protein>
<evidence type="ECO:0000313" key="1">
    <source>
        <dbReference type="EMBL" id="KRH62631.1"/>
    </source>
</evidence>
<reference evidence="2" key="2">
    <citation type="submission" date="2018-02" db="UniProtKB">
        <authorList>
            <consortium name="EnsemblPlants"/>
        </authorList>
    </citation>
    <scope>IDENTIFICATION</scope>
    <source>
        <strain evidence="2">Williams 82</strain>
    </source>
</reference>
<dbReference type="Gramene" id="KRH62631">
    <property type="protein sequence ID" value="KRH62631"/>
    <property type="gene ID" value="GLYMA_04G120900"/>
</dbReference>
<keyword evidence="3" id="KW-1185">Reference proteome</keyword>
<dbReference type="Proteomes" id="UP000008827">
    <property type="component" value="Chromosome 4"/>
</dbReference>
<dbReference type="EMBL" id="CM000837">
    <property type="protein sequence ID" value="KRH62631.1"/>
    <property type="molecule type" value="Genomic_DNA"/>
</dbReference>
<name>A0A0R0K7I0_SOYBN</name>
<dbReference type="EnsemblPlants" id="KRH62631">
    <property type="protein sequence ID" value="KRH62631"/>
    <property type="gene ID" value="GLYMA_04G120900"/>
</dbReference>
<evidence type="ECO:0000313" key="3">
    <source>
        <dbReference type="Proteomes" id="UP000008827"/>
    </source>
</evidence>
<proteinExistence type="predicted"/>
<accession>A0A0R0K7I0</accession>
<sequence length="43" mass="4752">MSKMSTPSYLKMRKLGVMASSPPIPRHACPTTTASSFEIIIFH</sequence>
<reference evidence="1 2" key="1">
    <citation type="journal article" date="2010" name="Nature">
        <title>Genome sequence of the palaeopolyploid soybean.</title>
        <authorList>
            <person name="Schmutz J."/>
            <person name="Cannon S.B."/>
            <person name="Schlueter J."/>
            <person name="Ma J."/>
            <person name="Mitros T."/>
            <person name="Nelson W."/>
            <person name="Hyten D.L."/>
            <person name="Song Q."/>
            <person name="Thelen J.J."/>
            <person name="Cheng J."/>
            <person name="Xu D."/>
            <person name="Hellsten U."/>
            <person name="May G.D."/>
            <person name="Yu Y."/>
            <person name="Sakurai T."/>
            <person name="Umezawa T."/>
            <person name="Bhattacharyya M.K."/>
            <person name="Sandhu D."/>
            <person name="Valliyodan B."/>
            <person name="Lindquist E."/>
            <person name="Peto M."/>
            <person name="Grant D."/>
            <person name="Shu S."/>
            <person name="Goodstein D."/>
            <person name="Barry K."/>
            <person name="Futrell-Griggs M."/>
            <person name="Abernathy B."/>
            <person name="Du J."/>
            <person name="Tian Z."/>
            <person name="Zhu L."/>
            <person name="Gill N."/>
            <person name="Joshi T."/>
            <person name="Libault M."/>
            <person name="Sethuraman A."/>
            <person name="Zhang X.-C."/>
            <person name="Shinozaki K."/>
            <person name="Nguyen H.T."/>
            <person name="Wing R.A."/>
            <person name="Cregan P."/>
            <person name="Specht J."/>
            <person name="Grimwood J."/>
            <person name="Rokhsar D."/>
            <person name="Stacey G."/>
            <person name="Shoemaker R.C."/>
            <person name="Jackson S.A."/>
        </authorList>
    </citation>
    <scope>NUCLEOTIDE SEQUENCE [LARGE SCALE GENOMIC DNA]</scope>
    <source>
        <strain evidence="2">cv. Williams 82</strain>
        <tissue evidence="1">Callus</tissue>
    </source>
</reference>
<dbReference type="InParanoid" id="A0A0R0K7I0"/>